<feature type="domain" description="DUF8080" evidence="2">
    <location>
        <begin position="193"/>
        <end position="264"/>
    </location>
</feature>
<reference evidence="3 4" key="1">
    <citation type="journal article" date="2019" name="Int. J. Syst. Evol. Microbiol.">
        <title>The Global Catalogue of Microorganisms (GCM) 10K type strain sequencing project: providing services to taxonomists for standard genome sequencing and annotation.</title>
        <authorList>
            <consortium name="The Broad Institute Genomics Platform"/>
            <consortium name="The Broad Institute Genome Sequencing Center for Infectious Disease"/>
            <person name="Wu L."/>
            <person name="Ma J."/>
        </authorList>
    </citation>
    <scope>NUCLEOTIDE SEQUENCE [LARGE SCALE GENOMIC DNA]</scope>
    <source>
        <strain evidence="3 4">CGMCC 1.12563</strain>
    </source>
</reference>
<proteinExistence type="predicted"/>
<organism evidence="3 4">
    <name type="scientific">Halomarina rubra</name>
    <dbReference type="NCBI Taxonomy" id="2071873"/>
    <lineage>
        <taxon>Archaea</taxon>
        <taxon>Methanobacteriati</taxon>
        <taxon>Methanobacteriota</taxon>
        <taxon>Stenosarchaea group</taxon>
        <taxon>Halobacteria</taxon>
        <taxon>Halobacteriales</taxon>
        <taxon>Natronomonadaceae</taxon>
        <taxon>Halomarina</taxon>
    </lineage>
</organism>
<keyword evidence="4" id="KW-1185">Reference proteome</keyword>
<comment type="caution">
    <text evidence="3">The sequence shown here is derived from an EMBL/GenBank/DDBJ whole genome shotgun (WGS) entry which is preliminary data.</text>
</comment>
<evidence type="ECO:0000256" key="1">
    <source>
        <dbReference type="SAM" id="MobiDB-lite"/>
    </source>
</evidence>
<dbReference type="InterPro" id="IPR057179">
    <property type="entry name" value="DUF7857"/>
</dbReference>
<dbReference type="Proteomes" id="UP001597187">
    <property type="component" value="Unassembled WGS sequence"/>
</dbReference>
<feature type="compositionally biased region" description="Basic and acidic residues" evidence="1">
    <location>
        <begin position="170"/>
        <end position="182"/>
    </location>
</feature>
<dbReference type="RefSeq" id="WP_250873255.1">
    <property type="nucleotide sequence ID" value="NZ_JALXFV010000003.1"/>
</dbReference>
<feature type="region of interest" description="Disordered" evidence="1">
    <location>
        <begin position="29"/>
        <end position="54"/>
    </location>
</feature>
<sequence>MNAEWTTRRCGERTLVEIRLATDRPRQVRVEPTGEATVLPPRTDGVPDAGWDERGYSGVVDGTLGLGFAVSDTPDDPPVRVAWRGPPDDDPTFETHPEVPSVDASLDAVVRDLSDPRPPRDAIPAAEETTRSRRPGDHECDEDDECEATEPDHGTPDVGPPSHDPASSDAGREDDGERRSAGDESVVDDESVVGDEFAALDRRLALAERLASATTLDEAGAAVAEAGGLAGVRALDEALTADRERLRALAERVERLRERAERVDVPTETLVRTGGEEP</sequence>
<evidence type="ECO:0000313" key="3">
    <source>
        <dbReference type="EMBL" id="MFD1513302.1"/>
    </source>
</evidence>
<name>A0ABD6AUQ8_9EURY</name>
<feature type="compositionally biased region" description="Acidic residues" evidence="1">
    <location>
        <begin position="139"/>
        <end position="149"/>
    </location>
</feature>
<dbReference type="Pfam" id="PF26296">
    <property type="entry name" value="DUF8080"/>
    <property type="match status" value="1"/>
</dbReference>
<feature type="region of interest" description="Disordered" evidence="1">
    <location>
        <begin position="69"/>
        <end position="190"/>
    </location>
</feature>
<dbReference type="EMBL" id="JBHUDC010000003">
    <property type="protein sequence ID" value="MFD1513302.1"/>
    <property type="molecule type" value="Genomic_DNA"/>
</dbReference>
<evidence type="ECO:0000313" key="4">
    <source>
        <dbReference type="Proteomes" id="UP001597187"/>
    </source>
</evidence>
<feature type="compositionally biased region" description="Basic and acidic residues" evidence="1">
    <location>
        <begin position="128"/>
        <end position="138"/>
    </location>
</feature>
<dbReference type="Pfam" id="PF25256">
    <property type="entry name" value="DUF7857"/>
    <property type="match status" value="1"/>
</dbReference>
<accession>A0ABD6AUQ8</accession>
<dbReference type="AlphaFoldDB" id="A0ABD6AUQ8"/>
<protein>
    <recommendedName>
        <fullName evidence="2">DUF8080 domain-containing protein</fullName>
    </recommendedName>
</protein>
<feature type="compositionally biased region" description="Basic and acidic residues" evidence="1">
    <location>
        <begin position="109"/>
        <end position="120"/>
    </location>
</feature>
<dbReference type="InterPro" id="IPR058393">
    <property type="entry name" value="DUF8080"/>
</dbReference>
<gene>
    <name evidence="3" type="ORF">ACFSBT_08430</name>
</gene>
<evidence type="ECO:0000259" key="2">
    <source>
        <dbReference type="Pfam" id="PF26296"/>
    </source>
</evidence>